<dbReference type="EMBL" id="KE345646">
    <property type="protein sequence ID" value="EXC10739.1"/>
    <property type="molecule type" value="Genomic_DNA"/>
</dbReference>
<feature type="domain" description="Peptidase S8/S53" evidence="11">
    <location>
        <begin position="132"/>
        <end position="574"/>
    </location>
</feature>
<dbReference type="Proteomes" id="UP000030645">
    <property type="component" value="Unassembled WGS sequence"/>
</dbReference>
<feature type="domain" description="Inhibitor I9" evidence="12">
    <location>
        <begin position="34"/>
        <end position="109"/>
    </location>
</feature>
<dbReference type="SUPFAM" id="SSF52743">
    <property type="entry name" value="Subtilisin-like"/>
    <property type="match status" value="1"/>
</dbReference>
<name>W9RUC3_9ROSA</name>
<dbReference type="Pfam" id="PF17766">
    <property type="entry name" value="fn3_6"/>
    <property type="match status" value="1"/>
</dbReference>
<dbReference type="GO" id="GO:0005576">
    <property type="term" value="C:extracellular region"/>
    <property type="evidence" value="ECO:0007669"/>
    <property type="project" value="UniProtKB-SubCell"/>
</dbReference>
<gene>
    <name evidence="14" type="ORF">L484_025323</name>
</gene>
<dbReference type="eggNOG" id="ENOG502QRA7">
    <property type="taxonomic scope" value="Eukaryota"/>
</dbReference>
<comment type="similarity">
    <text evidence="2 9">Belongs to the peptidase S8 family.</text>
</comment>
<feature type="domain" description="Subtilisin-like protease fibronectin type-III" evidence="13">
    <location>
        <begin position="633"/>
        <end position="729"/>
    </location>
</feature>
<dbReference type="InterPro" id="IPR045051">
    <property type="entry name" value="SBT"/>
</dbReference>
<evidence type="ECO:0000256" key="1">
    <source>
        <dbReference type="ARBA" id="ARBA00004613"/>
    </source>
</evidence>
<dbReference type="Pfam" id="PF05922">
    <property type="entry name" value="Inhibitor_I9"/>
    <property type="match status" value="1"/>
</dbReference>
<evidence type="ECO:0000256" key="6">
    <source>
        <dbReference type="ARBA" id="ARBA00022801"/>
    </source>
</evidence>
<sequence>MGKFGALLFNVFFTVFILALSFSCKAIDEDRKAYIVYMGALPDGVYTPSTHHFSILQSIIQDSSIAGSFIRSYKRSFNGFAAKLTDQERQKLASMKEIVSIFRSEIFQTQTTRSWDFMGLHEKIDRKPTAESDTIIGVIDTGIWPELESFSDEGFGPPPKKWKGACTGGTNFTCNNKIVRARYYLSFGSGYESARDLVGHGSHTASTAAGNNIKDVSFYGIAEGTARGGVPSSRIAAYKVCDPEGCYSHSILAAFDDAIADGVDIITVSLGSSGAHAFEVDPIAIGSFHAMAKGILTLNSAGNSGPSLQTVSSLAPWLMTVAASSIDRRIISKVSLANGTTIIGSSVNSFKLNETTFPLVHGRNGSTRCSELRARLCEEGFLDRCLVEGTIVLCDRVIGIKEAYRAGALGSISVDGTFSDVSFVSPLPAVTLNQTNYMAIISYLCSTEDPRATILQSETIKDIAAPVVVSFSSRGPNAITPDIMKPDITAPGVDILASYSPVVPPSDSFDDTRRVKYNIMSGTSMSCPHVAGAAAYVKTFHPDWSPSAIKSALMTTAFIMNDTDHPNKEFDHGSGHVNPTTAINPGLVYESSEVDYVAFLCSIGYDDVKVRRISGDNSTCPKSSEEGSSPRYLNYPSMTAQVPAGKPFMVRFPRRVTYVGDGNSTYTARILPKLKLHIKVTPSVFSFQSLGEEKSFDVIVKGKGLSDNSIVSTSLVWTDRFHNVRSPIVLHSLFST</sequence>
<evidence type="ECO:0000313" key="14">
    <source>
        <dbReference type="EMBL" id="EXC10739.1"/>
    </source>
</evidence>
<comment type="subcellular location">
    <subcellularLocation>
        <location evidence="1">Secreted</location>
    </subcellularLocation>
</comment>
<keyword evidence="5 10" id="KW-0732">Signal</keyword>
<evidence type="ECO:0000313" key="15">
    <source>
        <dbReference type="Proteomes" id="UP000030645"/>
    </source>
</evidence>
<dbReference type="CDD" id="cd04852">
    <property type="entry name" value="Peptidases_S8_3"/>
    <property type="match status" value="1"/>
</dbReference>
<evidence type="ECO:0000256" key="4">
    <source>
        <dbReference type="ARBA" id="ARBA00022670"/>
    </source>
</evidence>
<organism evidence="14 15">
    <name type="scientific">Morus notabilis</name>
    <dbReference type="NCBI Taxonomy" id="981085"/>
    <lineage>
        <taxon>Eukaryota</taxon>
        <taxon>Viridiplantae</taxon>
        <taxon>Streptophyta</taxon>
        <taxon>Embryophyta</taxon>
        <taxon>Tracheophyta</taxon>
        <taxon>Spermatophyta</taxon>
        <taxon>Magnoliopsida</taxon>
        <taxon>eudicotyledons</taxon>
        <taxon>Gunneridae</taxon>
        <taxon>Pentapetalae</taxon>
        <taxon>rosids</taxon>
        <taxon>fabids</taxon>
        <taxon>Rosales</taxon>
        <taxon>Moraceae</taxon>
        <taxon>Moreae</taxon>
        <taxon>Morus</taxon>
    </lineage>
</organism>
<keyword evidence="6 9" id="KW-0378">Hydrolase</keyword>
<dbReference type="AlphaFoldDB" id="W9RUC3"/>
<evidence type="ECO:0000256" key="10">
    <source>
        <dbReference type="SAM" id="SignalP"/>
    </source>
</evidence>
<feature type="active site" description="Charge relay system" evidence="8 9">
    <location>
        <position position="200"/>
    </location>
</feature>
<evidence type="ECO:0000259" key="13">
    <source>
        <dbReference type="Pfam" id="PF17766"/>
    </source>
</evidence>
<dbReference type="PROSITE" id="PS51257">
    <property type="entry name" value="PROKAR_LIPOPROTEIN"/>
    <property type="match status" value="1"/>
</dbReference>
<evidence type="ECO:0000256" key="7">
    <source>
        <dbReference type="ARBA" id="ARBA00022825"/>
    </source>
</evidence>
<dbReference type="InterPro" id="IPR041469">
    <property type="entry name" value="Subtilisin-like_FN3"/>
</dbReference>
<dbReference type="Pfam" id="PF00082">
    <property type="entry name" value="Peptidase_S8"/>
    <property type="match status" value="1"/>
</dbReference>
<feature type="active site" description="Charge relay system" evidence="8 9">
    <location>
        <position position="140"/>
    </location>
</feature>
<dbReference type="GO" id="GO:0009609">
    <property type="term" value="P:response to symbiotic bacterium"/>
    <property type="evidence" value="ECO:0007669"/>
    <property type="project" value="UniProtKB-ARBA"/>
</dbReference>
<feature type="signal peptide" evidence="10">
    <location>
        <begin position="1"/>
        <end position="26"/>
    </location>
</feature>
<dbReference type="GO" id="GO:0006508">
    <property type="term" value="P:proteolysis"/>
    <property type="evidence" value="ECO:0007669"/>
    <property type="project" value="UniProtKB-KW"/>
</dbReference>
<reference evidence="15" key="1">
    <citation type="submission" date="2013-01" db="EMBL/GenBank/DDBJ databases">
        <title>Draft Genome Sequence of a Mulberry Tree, Morus notabilis C.K. Schneid.</title>
        <authorList>
            <person name="He N."/>
            <person name="Zhao S."/>
        </authorList>
    </citation>
    <scope>NUCLEOTIDE SEQUENCE</scope>
</reference>
<evidence type="ECO:0008006" key="16">
    <source>
        <dbReference type="Google" id="ProtNLM"/>
    </source>
</evidence>
<protein>
    <recommendedName>
        <fullName evidence="16">Cucumisin</fullName>
    </recommendedName>
</protein>
<evidence type="ECO:0000256" key="9">
    <source>
        <dbReference type="PROSITE-ProRule" id="PRU01240"/>
    </source>
</evidence>
<evidence type="ECO:0000259" key="11">
    <source>
        <dbReference type="Pfam" id="PF00082"/>
    </source>
</evidence>
<keyword evidence="15" id="KW-1185">Reference proteome</keyword>
<evidence type="ECO:0000256" key="3">
    <source>
        <dbReference type="ARBA" id="ARBA00022525"/>
    </source>
</evidence>
<dbReference type="PROSITE" id="PS00138">
    <property type="entry name" value="SUBTILASE_SER"/>
    <property type="match status" value="1"/>
</dbReference>
<feature type="chain" id="PRO_5004932783" description="Cucumisin" evidence="10">
    <location>
        <begin position="27"/>
        <end position="736"/>
    </location>
</feature>
<dbReference type="PRINTS" id="PR00723">
    <property type="entry name" value="SUBTILISIN"/>
</dbReference>
<dbReference type="InterPro" id="IPR015500">
    <property type="entry name" value="Peptidase_S8_subtilisin-rel"/>
</dbReference>
<dbReference type="InterPro" id="IPR000209">
    <property type="entry name" value="Peptidase_S8/S53_dom"/>
</dbReference>
<dbReference type="KEGG" id="mnt:21408027"/>
<evidence type="ECO:0000256" key="8">
    <source>
        <dbReference type="PIRSR" id="PIRSR615500-1"/>
    </source>
</evidence>
<dbReference type="Gene3D" id="3.50.30.30">
    <property type="match status" value="1"/>
</dbReference>
<dbReference type="InterPro" id="IPR010259">
    <property type="entry name" value="S8pro/Inhibitor_I9"/>
</dbReference>
<feature type="active site" description="Charge relay system" evidence="8 9">
    <location>
        <position position="524"/>
    </location>
</feature>
<dbReference type="CDD" id="cd02120">
    <property type="entry name" value="PA_subtilisin_like"/>
    <property type="match status" value="1"/>
</dbReference>
<keyword evidence="4 9" id="KW-0645">Protease</keyword>
<accession>W9RUC3</accession>
<proteinExistence type="inferred from homology"/>
<keyword evidence="7 9" id="KW-0720">Serine protease</keyword>
<dbReference type="PANTHER" id="PTHR10795">
    <property type="entry name" value="PROPROTEIN CONVERTASE SUBTILISIN/KEXIN"/>
    <property type="match status" value="1"/>
</dbReference>
<dbReference type="GO" id="GO:0004252">
    <property type="term" value="F:serine-type endopeptidase activity"/>
    <property type="evidence" value="ECO:0007669"/>
    <property type="project" value="UniProtKB-UniRule"/>
</dbReference>
<dbReference type="InterPro" id="IPR036852">
    <property type="entry name" value="Peptidase_S8/S53_dom_sf"/>
</dbReference>
<dbReference type="InterPro" id="IPR037045">
    <property type="entry name" value="S8pro/Inhibitor_I9_sf"/>
</dbReference>
<dbReference type="Gene3D" id="3.30.70.80">
    <property type="entry name" value="Peptidase S8 propeptide/proteinase inhibitor I9"/>
    <property type="match status" value="1"/>
</dbReference>
<evidence type="ECO:0000256" key="2">
    <source>
        <dbReference type="ARBA" id="ARBA00011073"/>
    </source>
</evidence>
<dbReference type="OrthoDB" id="4803627at2759"/>
<evidence type="ECO:0000259" key="12">
    <source>
        <dbReference type="Pfam" id="PF05922"/>
    </source>
</evidence>
<keyword evidence="3" id="KW-0964">Secreted</keyword>
<dbReference type="InterPro" id="IPR023828">
    <property type="entry name" value="Peptidase_S8_Ser-AS"/>
</dbReference>
<dbReference type="PROSITE" id="PS51892">
    <property type="entry name" value="SUBTILASE"/>
    <property type="match status" value="1"/>
</dbReference>
<dbReference type="Gene3D" id="3.40.50.200">
    <property type="entry name" value="Peptidase S8/S53 domain"/>
    <property type="match status" value="1"/>
</dbReference>
<evidence type="ECO:0000256" key="5">
    <source>
        <dbReference type="ARBA" id="ARBA00022729"/>
    </source>
</evidence>
<dbReference type="Gene3D" id="2.60.40.2310">
    <property type="match status" value="1"/>
</dbReference>
<dbReference type="FunFam" id="3.40.50.200:FF:000006">
    <property type="entry name" value="Subtilisin-like protease SBT1.5"/>
    <property type="match status" value="1"/>
</dbReference>
<dbReference type="InterPro" id="IPR034197">
    <property type="entry name" value="Peptidases_S8_3"/>
</dbReference>